<reference evidence="1" key="2">
    <citation type="submission" date="2021-01" db="EMBL/GenBank/DDBJ databases">
        <authorList>
            <person name="Schikora-Tamarit M.A."/>
        </authorList>
    </citation>
    <scope>NUCLEOTIDE SEQUENCE</scope>
    <source>
        <strain evidence="1">NCAIM Y.01608</strain>
    </source>
</reference>
<dbReference type="AlphaFoldDB" id="A0A9P8NWZ9"/>
<proteinExistence type="predicted"/>
<gene>
    <name evidence="1" type="ORF">OGATHE_004946</name>
</gene>
<dbReference type="EMBL" id="JAEUBD010001468">
    <property type="protein sequence ID" value="KAH3660614.1"/>
    <property type="molecule type" value="Genomic_DNA"/>
</dbReference>
<evidence type="ECO:0000313" key="1">
    <source>
        <dbReference type="EMBL" id="KAH3660614.1"/>
    </source>
</evidence>
<accession>A0A9P8NWZ9</accession>
<dbReference type="Proteomes" id="UP000788993">
    <property type="component" value="Unassembled WGS sequence"/>
</dbReference>
<name>A0A9P8NWZ9_9ASCO</name>
<sequence length="109" mass="11971">MLSRSTMSDLNESSVLNRTSTPLDLTNSITSMADLVMYDMSLPWECCLKKLEVPMKIFTPSTPVSTATFASCMWHLMCVRILDVFNPSLQMASTSSRACSDATGDVSSM</sequence>
<evidence type="ECO:0000313" key="2">
    <source>
        <dbReference type="Proteomes" id="UP000788993"/>
    </source>
</evidence>
<reference evidence="1" key="1">
    <citation type="journal article" date="2021" name="Open Biol.">
        <title>Shared evolutionary footprints suggest mitochondrial oxidative damage underlies multiple complex I losses in fungi.</title>
        <authorList>
            <person name="Schikora-Tamarit M.A."/>
            <person name="Marcet-Houben M."/>
            <person name="Nosek J."/>
            <person name="Gabaldon T."/>
        </authorList>
    </citation>
    <scope>NUCLEOTIDE SEQUENCE</scope>
    <source>
        <strain evidence="1">NCAIM Y.01608</strain>
    </source>
</reference>
<organism evidence="1 2">
    <name type="scientific">Ogataea polymorpha</name>
    <dbReference type="NCBI Taxonomy" id="460523"/>
    <lineage>
        <taxon>Eukaryota</taxon>
        <taxon>Fungi</taxon>
        <taxon>Dikarya</taxon>
        <taxon>Ascomycota</taxon>
        <taxon>Saccharomycotina</taxon>
        <taxon>Pichiomycetes</taxon>
        <taxon>Pichiales</taxon>
        <taxon>Pichiaceae</taxon>
        <taxon>Ogataea</taxon>
    </lineage>
</organism>
<comment type="caution">
    <text evidence="1">The sequence shown here is derived from an EMBL/GenBank/DDBJ whole genome shotgun (WGS) entry which is preliminary data.</text>
</comment>
<keyword evidence="2" id="KW-1185">Reference proteome</keyword>
<protein>
    <submittedName>
        <fullName evidence="1">Uncharacterized protein</fullName>
    </submittedName>
</protein>